<dbReference type="RefSeq" id="XP_037215986.1">
    <property type="nucleotide sequence ID" value="XM_037366592.1"/>
</dbReference>
<evidence type="ECO:0000259" key="3">
    <source>
        <dbReference type="Pfam" id="PF20152"/>
    </source>
</evidence>
<feature type="transmembrane region" description="Helical" evidence="2">
    <location>
        <begin position="158"/>
        <end position="177"/>
    </location>
</feature>
<gene>
    <name evidence="4" type="ORF">MIND_00998900</name>
</gene>
<keyword evidence="2" id="KW-0472">Membrane</keyword>
<dbReference type="GeneID" id="59349108"/>
<evidence type="ECO:0000313" key="4">
    <source>
        <dbReference type="EMBL" id="KAF7294623.1"/>
    </source>
</evidence>
<accession>A0A8H6S951</accession>
<evidence type="ECO:0000256" key="1">
    <source>
        <dbReference type="SAM" id="MobiDB-lite"/>
    </source>
</evidence>
<feature type="transmembrane region" description="Helical" evidence="2">
    <location>
        <begin position="47"/>
        <end position="64"/>
    </location>
</feature>
<comment type="caution">
    <text evidence="4">The sequence shown here is derived from an EMBL/GenBank/DDBJ whole genome shotgun (WGS) entry which is preliminary data.</text>
</comment>
<reference evidence="4" key="1">
    <citation type="submission" date="2020-05" db="EMBL/GenBank/DDBJ databases">
        <title>Mycena genomes resolve the evolution of fungal bioluminescence.</title>
        <authorList>
            <person name="Tsai I.J."/>
        </authorList>
    </citation>
    <scope>NUCLEOTIDE SEQUENCE</scope>
    <source>
        <strain evidence="4">171206Taipei</strain>
    </source>
</reference>
<organism evidence="4 5">
    <name type="scientific">Mycena indigotica</name>
    <dbReference type="NCBI Taxonomy" id="2126181"/>
    <lineage>
        <taxon>Eukaryota</taxon>
        <taxon>Fungi</taxon>
        <taxon>Dikarya</taxon>
        <taxon>Basidiomycota</taxon>
        <taxon>Agaricomycotina</taxon>
        <taxon>Agaricomycetes</taxon>
        <taxon>Agaricomycetidae</taxon>
        <taxon>Agaricales</taxon>
        <taxon>Marasmiineae</taxon>
        <taxon>Mycenaceae</taxon>
        <taxon>Mycena</taxon>
    </lineage>
</organism>
<keyword evidence="2" id="KW-0812">Transmembrane</keyword>
<feature type="transmembrane region" description="Helical" evidence="2">
    <location>
        <begin position="197"/>
        <end position="220"/>
    </location>
</feature>
<feature type="region of interest" description="Disordered" evidence="1">
    <location>
        <begin position="258"/>
        <end position="280"/>
    </location>
</feature>
<dbReference type="PANTHER" id="PTHR40465">
    <property type="entry name" value="CHROMOSOME 1, WHOLE GENOME SHOTGUN SEQUENCE"/>
    <property type="match status" value="1"/>
</dbReference>
<feature type="transmembrane region" description="Helical" evidence="2">
    <location>
        <begin position="117"/>
        <end position="138"/>
    </location>
</feature>
<protein>
    <recommendedName>
        <fullName evidence="3">DUF6534 domain-containing protein</fullName>
    </recommendedName>
</protein>
<feature type="transmembrane region" description="Helical" evidence="2">
    <location>
        <begin position="84"/>
        <end position="105"/>
    </location>
</feature>
<dbReference type="OrthoDB" id="2953893at2759"/>
<feature type="compositionally biased region" description="Polar residues" evidence="1">
    <location>
        <begin position="258"/>
        <end position="273"/>
    </location>
</feature>
<name>A0A8H6S951_9AGAR</name>
<feature type="domain" description="DUF6534" evidence="3">
    <location>
        <begin position="165"/>
        <end position="251"/>
    </location>
</feature>
<sequence>MAVPIALLTLPMFIGTLVNWLLFGTLLVQIYIYYAAFPQDPRWAKRGVALVLIVELVETFGNLHDVIGVFGSGWGDLEALDRVGWAWFSVPVLGPLISSIGQAFFAYRIYLIGQSIYLPILVCLTSTLQLGAGIWTGVNIAKAGRFSLLQEDNTVATTLWLASTSVCDLLIMAGMVYHLLKSRQREFSRLNPAISKVLLVTVETGMICTIFVLVDLYLFVSHKGTNLHLAMCDPLSKIYSNSILLIFNSRARVTYPGTQNSRYSTPHLNSGSRLSRPGPGNTTTIRFAGRDSAFAVTTTESSEMGVLEAGKQYDFRDPKVLVEHHEEDAQIGKREDAFVV</sequence>
<evidence type="ECO:0000313" key="5">
    <source>
        <dbReference type="Proteomes" id="UP000636479"/>
    </source>
</evidence>
<dbReference type="AlphaFoldDB" id="A0A8H6S951"/>
<evidence type="ECO:0000256" key="2">
    <source>
        <dbReference type="SAM" id="Phobius"/>
    </source>
</evidence>
<dbReference type="InterPro" id="IPR045339">
    <property type="entry name" value="DUF6534"/>
</dbReference>
<dbReference type="Proteomes" id="UP000636479">
    <property type="component" value="Unassembled WGS sequence"/>
</dbReference>
<feature type="transmembrane region" description="Helical" evidence="2">
    <location>
        <begin position="12"/>
        <end position="35"/>
    </location>
</feature>
<keyword evidence="5" id="KW-1185">Reference proteome</keyword>
<keyword evidence="2" id="KW-1133">Transmembrane helix</keyword>
<dbReference type="PANTHER" id="PTHR40465:SF1">
    <property type="entry name" value="DUF6534 DOMAIN-CONTAINING PROTEIN"/>
    <property type="match status" value="1"/>
</dbReference>
<dbReference type="EMBL" id="JACAZF010000009">
    <property type="protein sequence ID" value="KAF7294623.1"/>
    <property type="molecule type" value="Genomic_DNA"/>
</dbReference>
<dbReference type="Pfam" id="PF20152">
    <property type="entry name" value="DUF6534"/>
    <property type="match status" value="1"/>
</dbReference>
<proteinExistence type="predicted"/>